<dbReference type="PANTHER" id="PTHR12320:SF24">
    <property type="entry name" value="PROTEIN PHOSPHATASE"/>
    <property type="match status" value="1"/>
</dbReference>
<dbReference type="SUPFAM" id="SSF81606">
    <property type="entry name" value="PP2C-like"/>
    <property type="match status" value="1"/>
</dbReference>
<sequence length="107" mass="11441">MVEVGDVVLAVSDGVTDNLWEHEVVSCVVGGMREWEEAGKAAKAGSVTKGEMQFVAEKLMNAARVIAQDPFAESPFMEHAIEEGLAMEGGKLDDISVVIGLIRKHDG</sequence>
<dbReference type="Proteomes" id="UP000077154">
    <property type="component" value="Unassembled WGS sequence"/>
</dbReference>
<comment type="cofactor">
    <cofactor evidence="1">
        <name>Mn(2+)</name>
        <dbReference type="ChEBI" id="CHEBI:29035"/>
    </cofactor>
</comment>
<accession>A0A177ALD3</accession>
<keyword evidence="1" id="KW-0460">Magnesium</keyword>
<dbReference type="EC" id="3.1.3.16" evidence="1"/>
<keyword evidence="1" id="KW-0464">Manganese</keyword>
<dbReference type="eggNOG" id="KOG1379">
    <property type="taxonomic scope" value="Eukaryota"/>
</dbReference>
<keyword evidence="1" id="KW-0479">Metal-binding</keyword>
<evidence type="ECO:0000313" key="2">
    <source>
        <dbReference type="EMBL" id="OAF62121.1"/>
    </source>
</evidence>
<dbReference type="EMBL" id="KV441388">
    <property type="protein sequence ID" value="OAF62121.1"/>
    <property type="molecule type" value="Genomic_DNA"/>
</dbReference>
<dbReference type="OrthoDB" id="25675at2759"/>
<dbReference type="GO" id="GO:0004722">
    <property type="term" value="F:protein serine/threonine phosphatase activity"/>
    <property type="evidence" value="ECO:0007669"/>
    <property type="project" value="UniProtKB-EC"/>
</dbReference>
<gene>
    <name evidence="2" type="ORF">VC83_01656</name>
</gene>
<dbReference type="Gene3D" id="3.60.40.10">
    <property type="entry name" value="PPM-type phosphatase domain"/>
    <property type="match status" value="1"/>
</dbReference>
<keyword evidence="1" id="KW-0378">Hydrolase</keyword>
<dbReference type="GeneID" id="36284745"/>
<organism evidence="2">
    <name type="scientific">Pseudogymnoascus destructans</name>
    <dbReference type="NCBI Taxonomy" id="655981"/>
    <lineage>
        <taxon>Eukaryota</taxon>
        <taxon>Fungi</taxon>
        <taxon>Dikarya</taxon>
        <taxon>Ascomycota</taxon>
        <taxon>Pezizomycotina</taxon>
        <taxon>Leotiomycetes</taxon>
        <taxon>Thelebolales</taxon>
        <taxon>Thelebolaceae</taxon>
        <taxon>Pseudogymnoascus</taxon>
    </lineage>
</organism>
<proteinExistence type="inferred from homology"/>
<comment type="catalytic activity">
    <reaction evidence="1">
        <text>O-phospho-L-threonyl-[protein] + H2O = L-threonyl-[protein] + phosphate</text>
        <dbReference type="Rhea" id="RHEA:47004"/>
        <dbReference type="Rhea" id="RHEA-COMP:11060"/>
        <dbReference type="Rhea" id="RHEA-COMP:11605"/>
        <dbReference type="ChEBI" id="CHEBI:15377"/>
        <dbReference type="ChEBI" id="CHEBI:30013"/>
        <dbReference type="ChEBI" id="CHEBI:43474"/>
        <dbReference type="ChEBI" id="CHEBI:61977"/>
        <dbReference type="EC" id="3.1.3.16"/>
    </reaction>
</comment>
<protein>
    <recommendedName>
        <fullName evidence="1">Protein phosphatase</fullName>
        <ecNumber evidence="1">3.1.3.16</ecNumber>
    </recommendedName>
</protein>
<keyword evidence="1" id="KW-0904">Protein phosphatase</keyword>
<dbReference type="AlphaFoldDB" id="A0A177ALD3"/>
<reference evidence="2" key="1">
    <citation type="submission" date="2016-03" db="EMBL/GenBank/DDBJ databases">
        <title>Updated assembly of Pseudogymnoascus destructans, the fungus causing white-nose syndrome of bats.</title>
        <authorList>
            <person name="Palmer J.M."/>
            <person name="Drees K.P."/>
            <person name="Foster J.T."/>
            <person name="Lindner D.L."/>
        </authorList>
    </citation>
    <scope>NUCLEOTIDE SEQUENCE [LARGE SCALE GENOMIC DNA]</scope>
    <source>
        <strain evidence="2">20631-21</strain>
    </source>
</reference>
<comment type="catalytic activity">
    <reaction evidence="1">
        <text>O-phospho-L-seryl-[protein] + H2O = L-seryl-[protein] + phosphate</text>
        <dbReference type="Rhea" id="RHEA:20629"/>
        <dbReference type="Rhea" id="RHEA-COMP:9863"/>
        <dbReference type="Rhea" id="RHEA-COMP:11604"/>
        <dbReference type="ChEBI" id="CHEBI:15377"/>
        <dbReference type="ChEBI" id="CHEBI:29999"/>
        <dbReference type="ChEBI" id="CHEBI:43474"/>
        <dbReference type="ChEBI" id="CHEBI:83421"/>
        <dbReference type="EC" id="3.1.3.16"/>
    </reaction>
</comment>
<evidence type="ECO:0000256" key="1">
    <source>
        <dbReference type="RuleBase" id="RU366020"/>
    </source>
</evidence>
<comment type="cofactor">
    <cofactor evidence="1">
        <name>Mg(2+)</name>
        <dbReference type="ChEBI" id="CHEBI:18420"/>
    </cofactor>
</comment>
<dbReference type="PANTHER" id="PTHR12320">
    <property type="entry name" value="PROTEIN PHOSPHATASE 2C"/>
    <property type="match status" value="1"/>
</dbReference>
<dbReference type="VEuPathDB" id="FungiDB:GMDG_06106"/>
<dbReference type="GO" id="GO:0046872">
    <property type="term" value="F:metal ion binding"/>
    <property type="evidence" value="ECO:0007669"/>
    <property type="project" value="UniProtKB-UniRule"/>
</dbReference>
<dbReference type="RefSeq" id="XP_024327394.1">
    <property type="nucleotide sequence ID" value="XM_024465331.1"/>
</dbReference>
<name>A0A177ALD3_9PEZI</name>
<dbReference type="InterPro" id="IPR039123">
    <property type="entry name" value="PPTC7"/>
</dbReference>
<comment type="similarity">
    <text evidence="1">Belongs to the PP2C family.</text>
</comment>
<dbReference type="InterPro" id="IPR036457">
    <property type="entry name" value="PPM-type-like_dom_sf"/>
</dbReference>